<feature type="compositionally biased region" description="Basic and acidic residues" evidence="1">
    <location>
        <begin position="1575"/>
        <end position="1585"/>
    </location>
</feature>
<keyword evidence="4" id="KW-1185">Reference proteome</keyword>
<dbReference type="GO" id="GO:0032012">
    <property type="term" value="P:regulation of ARF protein signal transduction"/>
    <property type="evidence" value="ECO:0007669"/>
    <property type="project" value="InterPro"/>
</dbReference>
<feature type="compositionally biased region" description="Acidic residues" evidence="1">
    <location>
        <begin position="360"/>
        <end position="370"/>
    </location>
</feature>
<protein>
    <recommendedName>
        <fullName evidence="2">SEC7 domain-containing protein</fullName>
    </recommendedName>
</protein>
<name>A0A179IDV4_CORDF</name>
<dbReference type="CDD" id="cd00171">
    <property type="entry name" value="Sec7"/>
    <property type="match status" value="1"/>
</dbReference>
<feature type="region of interest" description="Disordered" evidence="1">
    <location>
        <begin position="61"/>
        <end position="107"/>
    </location>
</feature>
<feature type="domain" description="SEC7" evidence="2">
    <location>
        <begin position="637"/>
        <end position="827"/>
    </location>
</feature>
<evidence type="ECO:0000259" key="2">
    <source>
        <dbReference type="PROSITE" id="PS50190"/>
    </source>
</evidence>
<gene>
    <name evidence="3" type="ORF">LLEC1_04114</name>
</gene>
<dbReference type="Gene3D" id="1.10.1000.11">
    <property type="entry name" value="Arf Nucleotide-binding Site Opener,domain 2"/>
    <property type="match status" value="1"/>
</dbReference>
<dbReference type="SUPFAM" id="SSF48425">
    <property type="entry name" value="Sec7 domain"/>
    <property type="match status" value="1"/>
</dbReference>
<dbReference type="InterPro" id="IPR032691">
    <property type="entry name" value="Mon2/Sec7/BIG1-like_HUS"/>
</dbReference>
<dbReference type="InterPro" id="IPR023394">
    <property type="entry name" value="Sec7_C_sf"/>
</dbReference>
<dbReference type="PANTHER" id="PTHR10663">
    <property type="entry name" value="GUANYL-NUCLEOTIDE EXCHANGE FACTOR"/>
    <property type="match status" value="1"/>
</dbReference>
<dbReference type="GO" id="GO:0005085">
    <property type="term" value="F:guanyl-nucleotide exchange factor activity"/>
    <property type="evidence" value="ECO:0007669"/>
    <property type="project" value="InterPro"/>
</dbReference>
<comment type="caution">
    <text evidence="3">The sequence shown here is derived from an EMBL/GenBank/DDBJ whole genome shotgun (WGS) entry which is preliminary data.</text>
</comment>
<dbReference type="PANTHER" id="PTHR10663:SF388">
    <property type="entry name" value="GOLGI-SPECIFIC BREFELDIN A-RESISTANCE GUANINE NUCLEOTIDE EXCHANGE FACTOR 1"/>
    <property type="match status" value="1"/>
</dbReference>
<evidence type="ECO:0000256" key="1">
    <source>
        <dbReference type="SAM" id="MobiDB-lite"/>
    </source>
</evidence>
<dbReference type="InterPro" id="IPR000904">
    <property type="entry name" value="Sec7_dom"/>
</dbReference>
<dbReference type="Pfam" id="PF12783">
    <property type="entry name" value="Sec7-like_HUS"/>
    <property type="match status" value="1"/>
</dbReference>
<dbReference type="Pfam" id="PF23325">
    <property type="entry name" value="TPR_28"/>
    <property type="match status" value="1"/>
</dbReference>
<organism evidence="3 4">
    <name type="scientific">Cordyceps confragosa</name>
    <name type="common">Lecanicillium lecanii</name>
    <dbReference type="NCBI Taxonomy" id="2714763"/>
    <lineage>
        <taxon>Eukaryota</taxon>
        <taxon>Fungi</taxon>
        <taxon>Dikarya</taxon>
        <taxon>Ascomycota</taxon>
        <taxon>Pezizomycotina</taxon>
        <taxon>Sordariomycetes</taxon>
        <taxon>Hypocreomycetidae</taxon>
        <taxon>Hypocreales</taxon>
        <taxon>Cordycipitaceae</taxon>
        <taxon>Akanthomyces</taxon>
    </lineage>
</organism>
<evidence type="ECO:0000313" key="4">
    <source>
        <dbReference type="Proteomes" id="UP000243081"/>
    </source>
</evidence>
<sequence>MSRDARLSSAAMEPNLPAEPPLESEILQIDAPRMQYRSRPVSVAVDPVSLVISECISTTSAIQKHARSPHSSVSAILGGNPNPINLGAPSSRLKPRRKSQAGGATSDAQELTINTRWGLRGQAGKSMQDDPMISGFGALRHDIAGIKDIRAFDAPTLLAPFLLVIQAKGTAAPITILALGALRKFLAYGFVCANSPRFAFAMQSLSSAVTHCQFDVSDTAQGEVVLLMILNLMEDMMSGPGGDILSDESVCDMMGRGLAICSQPRFSPVLRRTAEAAMVRMCQIIFEDVKHLDVEIGDDFDAFEQKDDNLHMETHASATTPEQRDSTSTQTLDESEKLPEASESEENKKDTPDAELKNDDESEGSDESESIDLKPYSLPSVRELFRVLVNFLDPNDRHHTDTMRVMALRIIHVAFEVAGPFIARHPALATIAEDKLCSHLFQLVRSDNMAILQESLIVAGTMLATCRGVLKLQQELFLSYLVACLHPTVPIPRDTGIEASLFAGIPETPKLVKPPSSQAGSGRATPVAIKDRQKLGMEGGSRKPDARQAMVESIGVLSRMPTFVAELFVNYDCDVDRSDLCEDMIGLLSRNALPDSATWSTTSVPPLCLDALLRYIQFVAERLSKPPITEGFTNPDILREQRRRKKIIIKGTSMFNEKPKNGLGYLEAQGILKSAQDPAEVAAFLKETSRVSKSVLGEYLSKTGNEQFLKEFLDLFDFSGKRLDEGLRLLLETFRLPGEAQLIANIVESFSEKYCTCDTPEQVANKDAAYVLSYAIILLNTDQHNPTLKANKRMTVEDFSRNLRGVNDGKNFSPEYLRDIYESIKSNEIILPDEHDNQHAFDYAWRELLLKTESAGNLIVCDTNIYDADMFSATWKPIVSTLSYVFMSASDDAVFARIVTGFDECARIAAKYSNVEALDQIVYCLSYMTTLATDAIFNTALNTEVQVGDNSVMVSELAVKLGRDFRAQLATLVLFRVVTGNEHIIKNSWKHVVRIWVNLFSNSLAPQFGSPDLPTLGLPDIPLQSPSQVIDRGARSSDTGFFSAFTSYISSYAADDPPEPSDEELESTLCTVDCINSCKLDNVFRNVAKLPIASTKLIVGGLLDQLPEDDSTNIMSVKHDNLPNSPSNSHNTATGPLKYDPSIAYVLEFCTLLATRDSESIEEMAEQVFQRVQGILRHSAQWHATTISRAVFYALRILKDGFDYEIVNVPRLLHTISGLPQDVLAKTSGIILTGLAACTDAPGPLRSEMMTSPDFWATLRVLATSRESAAQVFQILEKGTSGSPPAIMADNYMAAVALLDQFASSANPLASTDKQAEQDRRRHDQPRREVKVDSAAVDRGCKAIDSLYSMTALVPQLIQQSQLESGEAWSAYWLPIFQSLMHQCGNPCREVRQLAFASLHRSLLSAELTTNDPQEWTAIFTKVLFPLILRLLKPEVFSADREGMSKLRVQATSLLCKVYLHYLTLLAEWDGLLPLWSKIIEIMDRLMNSGQGDTLEEAVRENLKNVLLFMESNGVLVPPTEDATKKEMWQETWKRVDRFLPDLRAEIAPAPEEPAPKPSVDADGAVKSAVVDALQRAKPEEERVAGQESAEADTNEKQAVETPRAEETAEEEQDVD</sequence>
<dbReference type="SUPFAM" id="SSF48371">
    <property type="entry name" value="ARM repeat"/>
    <property type="match status" value="1"/>
</dbReference>
<evidence type="ECO:0000313" key="3">
    <source>
        <dbReference type="EMBL" id="OAQ99683.1"/>
    </source>
</evidence>
<reference evidence="3 4" key="1">
    <citation type="submission" date="2016-03" db="EMBL/GenBank/DDBJ databases">
        <title>Fine-scale spatial genetic structure of a fungal parasite of coffee scale insects.</title>
        <authorList>
            <person name="Jackson D."/>
            <person name="Zemenick K.A."/>
            <person name="Malloure B."/>
            <person name="Quandt C.A."/>
            <person name="James T.Y."/>
        </authorList>
    </citation>
    <scope>NUCLEOTIDE SEQUENCE [LARGE SCALE GENOMIC DNA]</scope>
    <source>
        <strain evidence="3 4">UM487</strain>
    </source>
</reference>
<dbReference type="OMA" id="CRDIRHH"/>
<dbReference type="PROSITE" id="PS50190">
    <property type="entry name" value="SEC7"/>
    <property type="match status" value="1"/>
</dbReference>
<dbReference type="InterPro" id="IPR056604">
    <property type="entry name" value="GBF1-like_TPR"/>
</dbReference>
<feature type="region of interest" description="Disordered" evidence="1">
    <location>
        <begin position="1"/>
        <end position="23"/>
    </location>
</feature>
<accession>A0A179IDV4</accession>
<feature type="region of interest" description="Disordered" evidence="1">
    <location>
        <begin position="1549"/>
        <end position="1616"/>
    </location>
</feature>
<dbReference type="Proteomes" id="UP000243081">
    <property type="component" value="Unassembled WGS sequence"/>
</dbReference>
<feature type="compositionally biased region" description="Polar residues" evidence="1">
    <location>
        <begin position="316"/>
        <end position="332"/>
    </location>
</feature>
<dbReference type="InterPro" id="IPR016024">
    <property type="entry name" value="ARM-type_fold"/>
</dbReference>
<dbReference type="GO" id="GO:0016192">
    <property type="term" value="P:vesicle-mediated transport"/>
    <property type="evidence" value="ECO:0007669"/>
    <property type="project" value="UniProtKB-ARBA"/>
</dbReference>
<dbReference type="EMBL" id="LUKN01002087">
    <property type="protein sequence ID" value="OAQ99683.1"/>
    <property type="molecule type" value="Genomic_DNA"/>
</dbReference>
<dbReference type="SMART" id="SM00222">
    <property type="entry name" value="Sec7"/>
    <property type="match status" value="1"/>
</dbReference>
<proteinExistence type="predicted"/>
<feature type="compositionally biased region" description="Basic and acidic residues" evidence="1">
    <location>
        <begin position="334"/>
        <end position="359"/>
    </location>
</feature>
<feature type="compositionally biased region" description="Basic and acidic residues" evidence="1">
    <location>
        <begin position="1314"/>
        <end position="1329"/>
    </location>
</feature>
<dbReference type="FunFam" id="1.10.1000.11:FF:000002">
    <property type="entry name" value="Cytohesin 1"/>
    <property type="match status" value="1"/>
</dbReference>
<feature type="compositionally biased region" description="Basic and acidic residues" evidence="1">
    <location>
        <begin position="1594"/>
        <end position="1607"/>
    </location>
</feature>
<dbReference type="Pfam" id="PF01369">
    <property type="entry name" value="Sec7"/>
    <property type="match status" value="1"/>
</dbReference>
<dbReference type="GO" id="GO:0005794">
    <property type="term" value="C:Golgi apparatus"/>
    <property type="evidence" value="ECO:0007669"/>
    <property type="project" value="UniProtKB-ARBA"/>
</dbReference>
<feature type="region of interest" description="Disordered" evidence="1">
    <location>
        <begin position="314"/>
        <end position="373"/>
    </location>
</feature>
<dbReference type="Gene3D" id="1.10.220.20">
    <property type="match status" value="1"/>
</dbReference>
<dbReference type="OrthoDB" id="10258608at2759"/>
<feature type="region of interest" description="Disordered" evidence="1">
    <location>
        <begin position="1309"/>
        <end position="1329"/>
    </location>
</feature>
<dbReference type="InterPro" id="IPR035999">
    <property type="entry name" value="Sec7_dom_sf"/>
</dbReference>